<dbReference type="HOGENOM" id="CLU_079051_0_0_11"/>
<reference evidence="2 3" key="1">
    <citation type="submission" date="2011-05" db="EMBL/GenBank/DDBJ databases">
        <title>Whole genome sequence of Microlunatus phosphovorus NM-1.</title>
        <authorList>
            <person name="Hosoyama A."/>
            <person name="Sasaki K."/>
            <person name="Harada T."/>
            <person name="Igarashi R."/>
            <person name="Kawakoshi A."/>
            <person name="Sasagawa M."/>
            <person name="Fukada J."/>
            <person name="Nakamura S."/>
            <person name="Katano Y."/>
            <person name="Hanada S."/>
            <person name="Kamagata Y."/>
            <person name="Nakamura N."/>
            <person name="Yamazaki S."/>
            <person name="Fujita N."/>
        </authorList>
    </citation>
    <scope>NUCLEOTIDE SEQUENCE [LARGE SCALE GENOMIC DNA]</scope>
    <source>
        <strain evidence="3">ATCC 700054 / DSM 10555 / JCM 9379 / NBRC 101784 / NCIMB 13414 / VKM Ac-1990 / NM-1</strain>
    </source>
</reference>
<dbReference type="KEGG" id="mph:MLP_14900"/>
<gene>
    <name evidence="2" type="ordered locus">MLP_14900</name>
</gene>
<dbReference type="STRING" id="1032480.MLP_14900"/>
<dbReference type="InterPro" id="IPR011009">
    <property type="entry name" value="Kinase-like_dom_sf"/>
</dbReference>
<dbReference type="SUPFAM" id="SSF56112">
    <property type="entry name" value="Protein kinase-like (PK-like)"/>
    <property type="match status" value="1"/>
</dbReference>
<dbReference type="InterPro" id="IPR051678">
    <property type="entry name" value="AGP_Transferase"/>
</dbReference>
<evidence type="ECO:0000313" key="2">
    <source>
        <dbReference type="EMBL" id="BAK34504.1"/>
    </source>
</evidence>
<dbReference type="AlphaFoldDB" id="F5XQK4"/>
<name>F5XQK4_MICPN</name>
<evidence type="ECO:0000313" key="3">
    <source>
        <dbReference type="Proteomes" id="UP000007947"/>
    </source>
</evidence>
<evidence type="ECO:0000259" key="1">
    <source>
        <dbReference type="Pfam" id="PF01636"/>
    </source>
</evidence>
<accession>F5XQK4</accession>
<dbReference type="Proteomes" id="UP000007947">
    <property type="component" value="Chromosome"/>
</dbReference>
<dbReference type="InterPro" id="IPR002575">
    <property type="entry name" value="Aminoglycoside_PTrfase"/>
</dbReference>
<dbReference type="Pfam" id="PF01636">
    <property type="entry name" value="APH"/>
    <property type="match status" value="1"/>
</dbReference>
<proteinExistence type="predicted"/>
<dbReference type="RefSeq" id="WP_013862387.1">
    <property type="nucleotide sequence ID" value="NC_015635.1"/>
</dbReference>
<protein>
    <recommendedName>
        <fullName evidence="1">Aminoglycoside phosphotransferase domain-containing protein</fullName>
    </recommendedName>
</protein>
<dbReference type="EMBL" id="AP012204">
    <property type="protein sequence ID" value="BAK34504.1"/>
    <property type="molecule type" value="Genomic_DNA"/>
</dbReference>
<sequence length="286" mass="30611">MPEHAYGWIVAQIGSGAKVMAARSLHGGESPWWIDLMTSGGSAVTVVFRSLSSRINPEMIATNAAALAIAEQYDLPAPRLLGADLTGQSVGAPATLETVVPGTGWPVECSAELLRAAGAAMARVHAIRMKPSPVLPFRPRPIVIDDFATERRLGRMPTTPLLTHADERLRAEPVPTAVSDVFVHGDLWPGNTVVAGKSVRGLIDWKLAGVGSPGVDLGELRKQVAIVYGQDAPRFVLEGWERATDTRALDISYWDATAALNTSTEYNGPESAARRDEFLSRAIAQL</sequence>
<dbReference type="Gene3D" id="3.90.1200.10">
    <property type="match status" value="1"/>
</dbReference>
<feature type="domain" description="Aminoglycoside phosphotransferase" evidence="1">
    <location>
        <begin position="56"/>
        <end position="244"/>
    </location>
</feature>
<dbReference type="PANTHER" id="PTHR21310">
    <property type="entry name" value="AMINOGLYCOSIDE PHOSPHOTRANSFERASE-RELATED-RELATED"/>
    <property type="match status" value="1"/>
</dbReference>
<organism evidence="2 3">
    <name type="scientific">Microlunatus phosphovorus (strain ATCC 700054 / DSM 10555 / JCM 9379 / NBRC 101784 / NCIMB 13414 / VKM Ac-1990 / NM-1)</name>
    <dbReference type="NCBI Taxonomy" id="1032480"/>
    <lineage>
        <taxon>Bacteria</taxon>
        <taxon>Bacillati</taxon>
        <taxon>Actinomycetota</taxon>
        <taxon>Actinomycetes</taxon>
        <taxon>Propionibacteriales</taxon>
        <taxon>Propionibacteriaceae</taxon>
        <taxon>Microlunatus</taxon>
    </lineage>
</organism>
<dbReference type="eggNOG" id="COG3173">
    <property type="taxonomic scope" value="Bacteria"/>
</dbReference>
<keyword evidence="3" id="KW-1185">Reference proteome</keyword>